<sequence length="150" mass="16899">MERLRGMRQRVRMRDGRDSLEGFRVSEPLFPFQARILRVDPRHSQPPPPGIQASATSIASPTPSASTSNPRSGQHSFLFICSRAWPRGWGCFDFEIPNPEPADARAFRRGGGLGPFGSVRPQRSNFFFLLFVISSSFSNRGFFRLARAQK</sequence>
<evidence type="ECO:0000313" key="2">
    <source>
        <dbReference type="EMBL" id="BES94651.1"/>
    </source>
</evidence>
<keyword evidence="3" id="KW-1185">Reference proteome</keyword>
<evidence type="ECO:0000313" key="3">
    <source>
        <dbReference type="Proteomes" id="UP001307889"/>
    </source>
</evidence>
<feature type="compositionally biased region" description="Low complexity" evidence="1">
    <location>
        <begin position="53"/>
        <end position="72"/>
    </location>
</feature>
<organism evidence="2 3">
    <name type="scientific">Nesidiocoris tenuis</name>
    <dbReference type="NCBI Taxonomy" id="355587"/>
    <lineage>
        <taxon>Eukaryota</taxon>
        <taxon>Metazoa</taxon>
        <taxon>Ecdysozoa</taxon>
        <taxon>Arthropoda</taxon>
        <taxon>Hexapoda</taxon>
        <taxon>Insecta</taxon>
        <taxon>Pterygota</taxon>
        <taxon>Neoptera</taxon>
        <taxon>Paraneoptera</taxon>
        <taxon>Hemiptera</taxon>
        <taxon>Heteroptera</taxon>
        <taxon>Panheteroptera</taxon>
        <taxon>Cimicomorpha</taxon>
        <taxon>Miridae</taxon>
        <taxon>Dicyphina</taxon>
        <taxon>Nesidiocoris</taxon>
    </lineage>
</organism>
<proteinExistence type="predicted"/>
<protein>
    <submittedName>
        <fullName evidence="2">Uncharacterized protein</fullName>
    </submittedName>
</protein>
<feature type="region of interest" description="Disordered" evidence="1">
    <location>
        <begin position="40"/>
        <end position="73"/>
    </location>
</feature>
<gene>
    <name evidence="2" type="ORF">NTJ_07460</name>
</gene>
<evidence type="ECO:0000256" key="1">
    <source>
        <dbReference type="SAM" id="MobiDB-lite"/>
    </source>
</evidence>
<accession>A0ABN7AUT8</accession>
<name>A0ABN7AUT8_9HEMI</name>
<dbReference type="Proteomes" id="UP001307889">
    <property type="component" value="Chromosome 5"/>
</dbReference>
<dbReference type="EMBL" id="AP028913">
    <property type="protein sequence ID" value="BES94651.1"/>
    <property type="molecule type" value="Genomic_DNA"/>
</dbReference>
<reference evidence="2 3" key="1">
    <citation type="submission" date="2023-09" db="EMBL/GenBank/DDBJ databases">
        <title>Nesidiocoris tenuis whole genome shotgun sequence.</title>
        <authorList>
            <person name="Shibata T."/>
            <person name="Shimoda M."/>
            <person name="Kobayashi T."/>
            <person name="Uehara T."/>
        </authorList>
    </citation>
    <scope>NUCLEOTIDE SEQUENCE [LARGE SCALE GENOMIC DNA]</scope>
    <source>
        <strain evidence="2 3">Japan</strain>
    </source>
</reference>